<dbReference type="SUPFAM" id="SSF57850">
    <property type="entry name" value="RING/U-box"/>
    <property type="match status" value="1"/>
</dbReference>
<evidence type="ECO:0000259" key="6">
    <source>
        <dbReference type="PROSITE" id="PS50089"/>
    </source>
</evidence>
<dbReference type="Gene3D" id="3.30.40.10">
    <property type="entry name" value="Zinc/RING finger domain, C3HC4 (zinc finger)"/>
    <property type="match status" value="1"/>
</dbReference>
<dbReference type="PROSITE" id="PS00518">
    <property type="entry name" value="ZF_RING_1"/>
    <property type="match status" value="1"/>
</dbReference>
<evidence type="ECO:0000256" key="1">
    <source>
        <dbReference type="ARBA" id="ARBA00022723"/>
    </source>
</evidence>
<sequence>MPAQKRSSDSLEVEEEDEEESSEQQERNQYHESPPQKVKAEENDDDDHDDEEEEDGDGDEGEEETQGGGGVKDGDEGDSDGTASSSSSSDADTDANNNTKDEFVCVKLSDIRKEVQCPICLGIIRKTRTVMECLHRFCRECIDKSMRLGNNECPACRTHCASRRSLRDDPNYDALIAAIYPDIDKYEEEEMAFHEEEKSRNKQHFSSTVATCTHGLNTFVKTLPPYSVPYIGLMGQIQASIAQTIRRQSEALVKRRSTAKATAAAFVRRSRRWRNSRTQGTEGSDDDADGNGNEGGRESSSADEHCINSKVKRHKRWTGQRFSQPSSAGVDADGGSDENDDVEAGIDNRGPSPGLVGTPEVLTWGKGGVRSHTRYGSVSGSNGKNARGSRLNKLSDYLRNLEENENESRSKELDYMTDSCGVCIQLDVHLTLLPLDEQSMRSLPQPYLCCRPTLSVKHLCQVIFLPPVYLVVAALADIVYVLVSQFIALQTSVEADDIEIVVVKEPHFTNIDGSLISSISSGNIIPKIHSCKYNLQMLEPKETLAGLQSNCSGISKASIELGKERRTLESGEGVPRAIKCQSFKEGRHSCGRLSWE</sequence>
<dbReference type="EMBL" id="CM010724">
    <property type="protein sequence ID" value="RZC80609.1"/>
    <property type="molecule type" value="Genomic_DNA"/>
</dbReference>
<keyword evidence="3" id="KW-0862">Zinc</keyword>
<dbReference type="InterPro" id="IPR017907">
    <property type="entry name" value="Znf_RING_CS"/>
</dbReference>
<feature type="compositionally biased region" description="Acidic residues" evidence="5">
    <location>
        <begin position="42"/>
        <end position="65"/>
    </location>
</feature>
<dbReference type="SMART" id="SM00184">
    <property type="entry name" value="RING"/>
    <property type="match status" value="1"/>
</dbReference>
<dbReference type="PANTHER" id="PTHR46537">
    <property type="entry name" value="OS11G0578200 PROTEIN"/>
    <property type="match status" value="1"/>
</dbReference>
<dbReference type="InterPro" id="IPR044592">
    <property type="entry name" value="RING1A/B"/>
</dbReference>
<dbReference type="CDD" id="cd16531">
    <property type="entry name" value="RING-HC_RING1-like"/>
    <property type="match status" value="1"/>
</dbReference>
<dbReference type="Gramene" id="RZC80609">
    <property type="protein sequence ID" value="RZC80609"/>
    <property type="gene ID" value="C5167_043177"/>
</dbReference>
<dbReference type="OMA" id="CISSHGY"/>
<evidence type="ECO:0000313" key="7">
    <source>
        <dbReference type="EMBL" id="RZC80609.1"/>
    </source>
</evidence>
<keyword evidence="8" id="KW-1185">Reference proteome</keyword>
<organism evidence="7 8">
    <name type="scientific">Papaver somniferum</name>
    <name type="common">Opium poppy</name>
    <dbReference type="NCBI Taxonomy" id="3469"/>
    <lineage>
        <taxon>Eukaryota</taxon>
        <taxon>Viridiplantae</taxon>
        <taxon>Streptophyta</taxon>
        <taxon>Embryophyta</taxon>
        <taxon>Tracheophyta</taxon>
        <taxon>Spermatophyta</taxon>
        <taxon>Magnoliopsida</taxon>
        <taxon>Ranunculales</taxon>
        <taxon>Papaveraceae</taxon>
        <taxon>Papaveroideae</taxon>
        <taxon>Papaver</taxon>
    </lineage>
</organism>
<evidence type="ECO:0000313" key="8">
    <source>
        <dbReference type="Proteomes" id="UP000316621"/>
    </source>
</evidence>
<evidence type="ECO:0000256" key="4">
    <source>
        <dbReference type="PROSITE-ProRule" id="PRU00175"/>
    </source>
</evidence>
<feature type="region of interest" description="Disordered" evidence="5">
    <location>
        <begin position="1"/>
        <end position="97"/>
    </location>
</feature>
<proteinExistence type="predicted"/>
<name>A0A4Y7L8R0_PAPSO</name>
<dbReference type="Pfam" id="PF13923">
    <property type="entry name" value="zf-C3HC4_2"/>
    <property type="match status" value="1"/>
</dbReference>
<feature type="domain" description="RING-type" evidence="6">
    <location>
        <begin position="117"/>
        <end position="157"/>
    </location>
</feature>
<dbReference type="InterPro" id="IPR001841">
    <property type="entry name" value="Znf_RING"/>
</dbReference>
<feature type="compositionally biased region" description="Acidic residues" evidence="5">
    <location>
        <begin position="11"/>
        <end position="23"/>
    </location>
</feature>
<dbReference type="InterPro" id="IPR013083">
    <property type="entry name" value="Znf_RING/FYVE/PHD"/>
</dbReference>
<evidence type="ECO:0000256" key="3">
    <source>
        <dbReference type="ARBA" id="ARBA00022833"/>
    </source>
</evidence>
<dbReference type="Proteomes" id="UP000316621">
    <property type="component" value="Chromosome 10"/>
</dbReference>
<feature type="compositionally biased region" description="Low complexity" evidence="5">
    <location>
        <begin position="80"/>
        <end position="97"/>
    </location>
</feature>
<gene>
    <name evidence="7" type="ORF">C5167_043177</name>
</gene>
<dbReference type="AlphaFoldDB" id="A0A4Y7L8R0"/>
<keyword evidence="2 4" id="KW-0863">Zinc-finger</keyword>
<feature type="compositionally biased region" description="Acidic residues" evidence="5">
    <location>
        <begin position="334"/>
        <end position="344"/>
    </location>
</feature>
<dbReference type="PROSITE" id="PS50089">
    <property type="entry name" value="ZF_RING_2"/>
    <property type="match status" value="1"/>
</dbReference>
<accession>A0A4Y7L8R0</accession>
<evidence type="ECO:0000256" key="5">
    <source>
        <dbReference type="SAM" id="MobiDB-lite"/>
    </source>
</evidence>
<protein>
    <recommendedName>
        <fullName evidence="6">RING-type domain-containing protein</fullName>
    </recommendedName>
</protein>
<keyword evidence="1" id="KW-0479">Metal-binding</keyword>
<dbReference type="GO" id="GO:0008270">
    <property type="term" value="F:zinc ion binding"/>
    <property type="evidence" value="ECO:0007669"/>
    <property type="project" value="UniProtKB-KW"/>
</dbReference>
<evidence type="ECO:0000256" key="2">
    <source>
        <dbReference type="ARBA" id="ARBA00022771"/>
    </source>
</evidence>
<dbReference type="STRING" id="3469.A0A4Y7L8R0"/>
<feature type="region of interest" description="Disordered" evidence="5">
    <location>
        <begin position="263"/>
        <end position="368"/>
    </location>
</feature>
<dbReference type="PANTHER" id="PTHR46537:SF3">
    <property type="entry name" value="E3 UBIQUITIN-PROTEIN LIGASE RING1A"/>
    <property type="match status" value="1"/>
</dbReference>
<reference evidence="7 8" key="1">
    <citation type="journal article" date="2018" name="Science">
        <title>The opium poppy genome and morphinan production.</title>
        <authorList>
            <person name="Guo L."/>
            <person name="Winzer T."/>
            <person name="Yang X."/>
            <person name="Li Y."/>
            <person name="Ning Z."/>
            <person name="He Z."/>
            <person name="Teodor R."/>
            <person name="Lu Y."/>
            <person name="Bowser T.A."/>
            <person name="Graham I.A."/>
            <person name="Ye K."/>
        </authorList>
    </citation>
    <scope>NUCLEOTIDE SEQUENCE [LARGE SCALE GENOMIC DNA]</scope>
    <source>
        <strain evidence="8">cv. HN1</strain>
        <tissue evidence="7">Leaves</tissue>
    </source>
</reference>
<feature type="compositionally biased region" description="Basic and acidic residues" evidence="5">
    <location>
        <begin position="295"/>
        <end position="307"/>
    </location>
</feature>